<evidence type="ECO:0000313" key="4">
    <source>
        <dbReference type="Proteomes" id="UP000887212"/>
    </source>
</evidence>
<evidence type="ECO:0000259" key="1">
    <source>
        <dbReference type="Pfam" id="PF07238"/>
    </source>
</evidence>
<organism evidence="2 4">
    <name type="scientific">Aquipseudomonas alcaligenes</name>
    <name type="common">Pseudomonas alcaligenes</name>
    <dbReference type="NCBI Taxonomy" id="43263"/>
    <lineage>
        <taxon>Bacteria</taxon>
        <taxon>Pseudomonadati</taxon>
        <taxon>Pseudomonadota</taxon>
        <taxon>Gammaproteobacteria</taxon>
        <taxon>Pseudomonadales</taxon>
        <taxon>Pseudomonadaceae</taxon>
        <taxon>Aquipseudomonas</taxon>
    </lineage>
</organism>
<comment type="caution">
    <text evidence="2">The sequence shown here is derived from an EMBL/GenBank/DDBJ whole genome shotgun (WGS) entry which is preliminary data.</text>
</comment>
<dbReference type="GO" id="GO:0035438">
    <property type="term" value="F:cyclic-di-GMP binding"/>
    <property type="evidence" value="ECO:0007669"/>
    <property type="project" value="InterPro"/>
</dbReference>
<evidence type="ECO:0000313" key="2">
    <source>
        <dbReference type="EMBL" id="GIZ90583.1"/>
    </source>
</evidence>
<dbReference type="EMBL" id="BPMT01000026">
    <property type="protein sequence ID" value="GIZ94954.1"/>
    <property type="molecule type" value="Genomic_DNA"/>
</dbReference>
<dbReference type="Pfam" id="PF07238">
    <property type="entry name" value="PilZ"/>
    <property type="match status" value="1"/>
</dbReference>
<dbReference type="AlphaFoldDB" id="A0AA37FNF1"/>
<feature type="domain" description="PilZ" evidence="1">
    <location>
        <begin position="34"/>
        <end position="98"/>
    </location>
</feature>
<dbReference type="Proteomes" id="UP000887228">
    <property type="component" value="Unassembled WGS sequence"/>
</dbReference>
<gene>
    <name evidence="2" type="ORF">KAM435_39100</name>
    <name evidence="3" type="ORF">KAM436_39220</name>
</gene>
<name>A0AA37FNF1_AQUAC</name>
<proteinExistence type="predicted"/>
<dbReference type="RefSeq" id="WP_203788677.1">
    <property type="nucleotide sequence ID" value="NZ_AP024354.1"/>
</dbReference>
<evidence type="ECO:0000313" key="3">
    <source>
        <dbReference type="EMBL" id="GIZ94954.1"/>
    </source>
</evidence>
<dbReference type="InterPro" id="IPR009875">
    <property type="entry name" value="PilZ_domain"/>
</dbReference>
<accession>A0AA37FNF1</accession>
<sequence>MDASNRRHTRYKVTEGSLAAQRMRKGGLLGMLQGWSECRISDLSIAGALVLTQKRHGPGDKIILELTTRDGNSLLFLGKVVNISSEHRLGGYRLGVALGEASTGSAEYEFLHGLASLYQTAI</sequence>
<reference evidence="2 5" key="1">
    <citation type="submission" date="2021-07" db="EMBL/GenBank/DDBJ databases">
        <title>Whole genome sequencing of carbapenem-resistant Pseudomonas spp. isolated in Japan.</title>
        <authorList>
            <person name="Suzuki M."/>
            <person name="Maehana S."/>
            <person name="Kitasato H."/>
        </authorList>
    </citation>
    <scope>NUCLEOTIDE SEQUENCE</scope>
    <source>
        <strain evidence="2">KAM435</strain>
        <strain evidence="3 5">KAM436</strain>
    </source>
</reference>
<dbReference type="Proteomes" id="UP000887212">
    <property type="component" value="Unassembled WGS sequence"/>
</dbReference>
<protein>
    <recommendedName>
        <fullName evidence="1">PilZ domain-containing protein</fullName>
    </recommendedName>
</protein>
<evidence type="ECO:0000313" key="5">
    <source>
        <dbReference type="Proteomes" id="UP000887228"/>
    </source>
</evidence>
<dbReference type="EMBL" id="BPMS01000028">
    <property type="protein sequence ID" value="GIZ90583.1"/>
    <property type="molecule type" value="Genomic_DNA"/>
</dbReference>
<dbReference type="SUPFAM" id="SSF141371">
    <property type="entry name" value="PilZ domain-like"/>
    <property type="match status" value="1"/>
</dbReference>